<feature type="transmembrane region" description="Helical" evidence="6">
    <location>
        <begin position="313"/>
        <end position="331"/>
    </location>
</feature>
<dbReference type="InterPro" id="IPR050186">
    <property type="entry name" value="TPT_transporter"/>
</dbReference>
<accession>A0A1W0WM33</accession>
<evidence type="ECO:0000256" key="4">
    <source>
        <dbReference type="ARBA" id="ARBA00023136"/>
    </source>
</evidence>
<comment type="subcellular location">
    <subcellularLocation>
        <location evidence="1">Membrane</location>
        <topology evidence="1">Multi-pass membrane protein</topology>
    </subcellularLocation>
</comment>
<dbReference type="PANTHER" id="PTHR11132">
    <property type="entry name" value="SOLUTE CARRIER FAMILY 35"/>
    <property type="match status" value="1"/>
</dbReference>
<evidence type="ECO:0000313" key="9">
    <source>
        <dbReference type="Proteomes" id="UP000192578"/>
    </source>
</evidence>
<dbReference type="InterPro" id="IPR037185">
    <property type="entry name" value="EmrE-like"/>
</dbReference>
<feature type="transmembrane region" description="Helical" evidence="6">
    <location>
        <begin position="218"/>
        <end position="236"/>
    </location>
</feature>
<dbReference type="OrthoDB" id="5547497at2759"/>
<evidence type="ECO:0000259" key="7">
    <source>
        <dbReference type="Pfam" id="PF03151"/>
    </source>
</evidence>
<keyword evidence="9" id="KW-1185">Reference proteome</keyword>
<gene>
    <name evidence="8" type="ORF">BV898_09584</name>
</gene>
<dbReference type="EMBL" id="MTYJ01000076">
    <property type="protein sequence ID" value="OQV16276.1"/>
    <property type="molecule type" value="Genomic_DNA"/>
</dbReference>
<dbReference type="AlphaFoldDB" id="A0A1W0WM33"/>
<protein>
    <submittedName>
        <fullName evidence="8">GDP-fucose transporter</fullName>
    </submittedName>
</protein>
<dbReference type="SUPFAM" id="SSF103481">
    <property type="entry name" value="Multidrug resistance efflux transporter EmrE"/>
    <property type="match status" value="1"/>
</dbReference>
<evidence type="ECO:0000313" key="8">
    <source>
        <dbReference type="EMBL" id="OQV16276.1"/>
    </source>
</evidence>
<dbReference type="Proteomes" id="UP000192578">
    <property type="component" value="Unassembled WGS sequence"/>
</dbReference>
<feature type="transmembrane region" description="Helical" evidence="6">
    <location>
        <begin position="256"/>
        <end position="277"/>
    </location>
</feature>
<feature type="transmembrane region" description="Helical" evidence="6">
    <location>
        <begin position="29"/>
        <end position="49"/>
    </location>
</feature>
<comment type="caution">
    <text evidence="8">The sequence shown here is derived from an EMBL/GenBank/DDBJ whole genome shotgun (WGS) entry which is preliminary data.</text>
</comment>
<proteinExistence type="predicted"/>
<dbReference type="InterPro" id="IPR004853">
    <property type="entry name" value="Sugar_P_trans_dom"/>
</dbReference>
<evidence type="ECO:0000256" key="6">
    <source>
        <dbReference type="SAM" id="Phobius"/>
    </source>
</evidence>
<evidence type="ECO:0000256" key="5">
    <source>
        <dbReference type="SAM" id="MobiDB-lite"/>
    </source>
</evidence>
<feature type="transmembrane region" description="Helical" evidence="6">
    <location>
        <begin position="108"/>
        <end position="129"/>
    </location>
</feature>
<evidence type="ECO:0000256" key="2">
    <source>
        <dbReference type="ARBA" id="ARBA00022692"/>
    </source>
</evidence>
<feature type="domain" description="Sugar phosphate transporter" evidence="7">
    <location>
        <begin position="32"/>
        <end position="328"/>
    </location>
</feature>
<feature type="transmembrane region" description="Helical" evidence="6">
    <location>
        <begin position="182"/>
        <end position="206"/>
    </location>
</feature>
<dbReference type="Pfam" id="PF03151">
    <property type="entry name" value="TPT"/>
    <property type="match status" value="1"/>
</dbReference>
<feature type="transmembrane region" description="Helical" evidence="6">
    <location>
        <begin position="61"/>
        <end position="82"/>
    </location>
</feature>
<feature type="region of interest" description="Disordered" evidence="5">
    <location>
        <begin position="346"/>
        <end position="366"/>
    </location>
</feature>
<keyword evidence="3 6" id="KW-1133">Transmembrane helix</keyword>
<feature type="transmembrane region" description="Helical" evidence="6">
    <location>
        <begin position="135"/>
        <end position="152"/>
    </location>
</feature>
<keyword evidence="4 6" id="KW-0472">Membrane</keyword>
<sequence>MRVNIRPLRDILRSDSKMALGQDSLFRKYIVVTTVVAAYWVVSITLVFVNKYLLSSEDVKLNAPFFITWFQCLVTCAILLSLNGLSKLLPQFFSFPSMRIDKKVSREVLPLSVVFVMMISMNNLCLQYVGVPFYYIGRSLTTVFNVVMSYLILREYTSIKAIICCAVIISGFALGVDQENIAGSLSIPGVIFGVLASLFTSLNAIYTKKVLPSVDQNIWRLTMYNNFNAIFLFMPLMLFNGEFDRLLHFPKMFDGVFWAMMLLGGFVGFGIGYVTGLQIQVTSPLTHNISGTAKAAAQTVVAVAWFAEVKSALWWVSNVVVLAGSGLYTWVRGREMKEAHNRAAGPVYQPLSTSDTKDNDDKTSLV</sequence>
<dbReference type="GO" id="GO:0016020">
    <property type="term" value="C:membrane"/>
    <property type="evidence" value="ECO:0007669"/>
    <property type="project" value="UniProtKB-SubCell"/>
</dbReference>
<keyword evidence="2 6" id="KW-0812">Transmembrane</keyword>
<name>A0A1W0WM33_HYPEX</name>
<reference evidence="9" key="1">
    <citation type="submission" date="2017-01" db="EMBL/GenBank/DDBJ databases">
        <title>Comparative genomics of anhydrobiosis in the tardigrade Hypsibius dujardini.</title>
        <authorList>
            <person name="Yoshida Y."/>
            <person name="Koutsovoulos G."/>
            <person name="Laetsch D."/>
            <person name="Stevens L."/>
            <person name="Kumar S."/>
            <person name="Horikawa D."/>
            <person name="Ishino K."/>
            <person name="Komine S."/>
            <person name="Tomita M."/>
            <person name="Blaxter M."/>
            <person name="Arakawa K."/>
        </authorList>
    </citation>
    <scope>NUCLEOTIDE SEQUENCE [LARGE SCALE GENOMIC DNA]</scope>
    <source>
        <strain evidence="9">Z151</strain>
    </source>
</reference>
<feature type="compositionally biased region" description="Basic and acidic residues" evidence="5">
    <location>
        <begin position="355"/>
        <end position="366"/>
    </location>
</feature>
<feature type="transmembrane region" description="Helical" evidence="6">
    <location>
        <begin position="289"/>
        <end position="307"/>
    </location>
</feature>
<feature type="transmembrane region" description="Helical" evidence="6">
    <location>
        <begin position="159"/>
        <end position="176"/>
    </location>
</feature>
<evidence type="ECO:0000256" key="1">
    <source>
        <dbReference type="ARBA" id="ARBA00004141"/>
    </source>
</evidence>
<evidence type="ECO:0000256" key="3">
    <source>
        <dbReference type="ARBA" id="ARBA00022989"/>
    </source>
</evidence>
<organism evidence="8 9">
    <name type="scientific">Hypsibius exemplaris</name>
    <name type="common">Freshwater tardigrade</name>
    <dbReference type="NCBI Taxonomy" id="2072580"/>
    <lineage>
        <taxon>Eukaryota</taxon>
        <taxon>Metazoa</taxon>
        <taxon>Ecdysozoa</taxon>
        <taxon>Tardigrada</taxon>
        <taxon>Eutardigrada</taxon>
        <taxon>Parachela</taxon>
        <taxon>Hypsibioidea</taxon>
        <taxon>Hypsibiidae</taxon>
        <taxon>Hypsibius</taxon>
    </lineage>
</organism>